<comment type="caution">
    <text evidence="5">The sequence shown here is derived from an EMBL/GenBank/DDBJ whole genome shotgun (WGS) entry which is preliminary data.</text>
</comment>
<dbReference type="Pfam" id="PF01022">
    <property type="entry name" value="HTH_5"/>
    <property type="match status" value="1"/>
</dbReference>
<proteinExistence type="predicted"/>
<dbReference type="AlphaFoldDB" id="A0A2T0YBC5"/>
<evidence type="ECO:0000256" key="1">
    <source>
        <dbReference type="ARBA" id="ARBA00023015"/>
    </source>
</evidence>
<reference evidence="5 6" key="1">
    <citation type="submission" date="2018-03" db="EMBL/GenBank/DDBJ databases">
        <title>Comparative analysis of microorganisms from saline springs in Andes Mountain Range, Colombia.</title>
        <authorList>
            <person name="Rubin E."/>
        </authorList>
    </citation>
    <scope>NUCLEOTIDE SEQUENCE [LARGE SCALE GENOMIC DNA]</scope>
    <source>
        <strain evidence="5 6">CG 35</strain>
    </source>
</reference>
<dbReference type="PANTHER" id="PTHR33154:SF18">
    <property type="entry name" value="ARSENICAL RESISTANCE OPERON REPRESSOR"/>
    <property type="match status" value="1"/>
</dbReference>
<dbReference type="InterPro" id="IPR051081">
    <property type="entry name" value="HTH_MetalResp_TranReg"/>
</dbReference>
<dbReference type="GO" id="GO:0003677">
    <property type="term" value="F:DNA binding"/>
    <property type="evidence" value="ECO:0007669"/>
    <property type="project" value="UniProtKB-KW"/>
</dbReference>
<keyword evidence="6" id="KW-1185">Reference proteome</keyword>
<feature type="domain" description="HTH arsR-type" evidence="4">
    <location>
        <begin position="2"/>
        <end position="96"/>
    </location>
</feature>
<dbReference type="InterPro" id="IPR011991">
    <property type="entry name" value="ArsR-like_HTH"/>
</dbReference>
<keyword evidence="2" id="KW-0238">DNA-binding</keyword>
<organism evidence="5 6">
    <name type="scientific">Nesterenkonia sandarakina</name>
    <dbReference type="NCBI Taxonomy" id="272918"/>
    <lineage>
        <taxon>Bacteria</taxon>
        <taxon>Bacillati</taxon>
        <taxon>Actinomycetota</taxon>
        <taxon>Actinomycetes</taxon>
        <taxon>Micrococcales</taxon>
        <taxon>Micrococcaceae</taxon>
        <taxon>Nesterenkonia</taxon>
    </lineage>
</organism>
<dbReference type="GO" id="GO:0003700">
    <property type="term" value="F:DNA-binding transcription factor activity"/>
    <property type="evidence" value="ECO:0007669"/>
    <property type="project" value="InterPro"/>
</dbReference>
<dbReference type="InterPro" id="IPR036388">
    <property type="entry name" value="WH-like_DNA-bd_sf"/>
</dbReference>
<dbReference type="InterPro" id="IPR036390">
    <property type="entry name" value="WH_DNA-bd_sf"/>
</dbReference>
<dbReference type="OrthoDB" id="9810923at2"/>
<evidence type="ECO:0000259" key="4">
    <source>
        <dbReference type="PROSITE" id="PS50987"/>
    </source>
</evidence>
<accession>A0A2T0YBC5</accession>
<dbReference type="PRINTS" id="PR00778">
    <property type="entry name" value="HTHARSR"/>
</dbReference>
<dbReference type="SUPFAM" id="SSF46785">
    <property type="entry name" value="Winged helix' DNA-binding domain"/>
    <property type="match status" value="1"/>
</dbReference>
<dbReference type="Gene3D" id="1.10.10.10">
    <property type="entry name" value="Winged helix-like DNA-binding domain superfamily/Winged helix DNA-binding domain"/>
    <property type="match status" value="1"/>
</dbReference>
<gene>
    <name evidence="5" type="ORF">BCL67_12610</name>
</gene>
<sequence>MKHEDGLEATAALFKVLGSESRLYLVRLLAEEPATVGVLTTRSGMSQPLVSQHLRVLRQVGIVTVSRSGREAEYQLADHHIAHVIDDAIAHVLEEPSDDEGARR</sequence>
<name>A0A2T0YBC5_9MICC</name>
<dbReference type="SMART" id="SM00418">
    <property type="entry name" value="HTH_ARSR"/>
    <property type="match status" value="1"/>
</dbReference>
<evidence type="ECO:0000256" key="2">
    <source>
        <dbReference type="ARBA" id="ARBA00023125"/>
    </source>
</evidence>
<dbReference type="RefSeq" id="WP_106124041.1">
    <property type="nucleotide sequence ID" value="NZ_PVTY01000026.1"/>
</dbReference>
<dbReference type="InterPro" id="IPR001845">
    <property type="entry name" value="HTH_ArsR_DNA-bd_dom"/>
</dbReference>
<keyword evidence="1" id="KW-0805">Transcription regulation</keyword>
<evidence type="ECO:0000313" key="5">
    <source>
        <dbReference type="EMBL" id="PRZ12008.1"/>
    </source>
</evidence>
<dbReference type="EMBL" id="PVTY01000026">
    <property type="protein sequence ID" value="PRZ12008.1"/>
    <property type="molecule type" value="Genomic_DNA"/>
</dbReference>
<keyword evidence="3" id="KW-0804">Transcription</keyword>
<dbReference type="Proteomes" id="UP000238217">
    <property type="component" value="Unassembled WGS sequence"/>
</dbReference>
<dbReference type="NCBIfam" id="NF033788">
    <property type="entry name" value="HTH_metalloreg"/>
    <property type="match status" value="1"/>
</dbReference>
<dbReference type="PROSITE" id="PS50987">
    <property type="entry name" value="HTH_ARSR_2"/>
    <property type="match status" value="1"/>
</dbReference>
<dbReference type="PANTHER" id="PTHR33154">
    <property type="entry name" value="TRANSCRIPTIONAL REGULATOR, ARSR FAMILY"/>
    <property type="match status" value="1"/>
</dbReference>
<evidence type="ECO:0000313" key="6">
    <source>
        <dbReference type="Proteomes" id="UP000238217"/>
    </source>
</evidence>
<evidence type="ECO:0000256" key="3">
    <source>
        <dbReference type="ARBA" id="ARBA00023163"/>
    </source>
</evidence>
<dbReference type="CDD" id="cd00090">
    <property type="entry name" value="HTH_ARSR"/>
    <property type="match status" value="1"/>
</dbReference>
<protein>
    <submittedName>
        <fullName evidence="5">ArsR family transcriptional regulator</fullName>
    </submittedName>
</protein>